<evidence type="ECO:0000313" key="2">
    <source>
        <dbReference type="Proteomes" id="UP000501076"/>
    </source>
</evidence>
<dbReference type="RefSeq" id="WP_171778344.1">
    <property type="nucleotide sequence ID" value="NZ_CP045273.1"/>
</dbReference>
<accession>A0A6M6E3U5</accession>
<proteinExistence type="predicted"/>
<dbReference type="PANTHER" id="PTHR47197">
    <property type="entry name" value="PROTEIN NIRF"/>
    <property type="match status" value="1"/>
</dbReference>
<protein>
    <recommendedName>
        <fullName evidence="3">YncE family protein</fullName>
    </recommendedName>
</protein>
<sequence length="375" mass="40571">MGYLRIKVSVLKRKLRKRTTNSTSSLPTKIFFPNFSSAKVFVTNRDSQNISVVNANTNTLIENIPNPNGPHRPLFGIAALKGTRKVYVCSDRSDGDTERGGLFVIDAVTNKVIKMFEGIVGNFSSVATNPITKLVYVYSDFRLVIIDGNTDTIINTIPISINLVNALEVGPNAIAVNSKTNKIYLTGPTKSAAILPLTNYLIVLDGATNNKITQFSLNQGPAGPASGLEFPSYISINENTNKIYIANNFLGTLSIINGDNDSLITTLNLGNRAFSVAVNVNTNKIYVGCRAIVNNSFVSGYFVIDGNSNTIINFVRTGVGAVNAMIADPKSNRVYAADTFGTFYVISGDNDQIIKRITIGFGSVSMTYTDPFSNQ</sequence>
<keyword evidence="1" id="KW-0614">Plasmid</keyword>
<evidence type="ECO:0000313" key="1">
    <source>
        <dbReference type="EMBL" id="QJX80356.1"/>
    </source>
</evidence>
<geneLocation type="plasmid" evidence="2">
    <name>pfdu301a</name>
</geneLocation>
<dbReference type="InterPro" id="IPR011044">
    <property type="entry name" value="Quino_amine_DH_bsu"/>
</dbReference>
<name>A0A6M6E3U5_PRIMG</name>
<dbReference type="Gene3D" id="2.130.10.10">
    <property type="entry name" value="YVTN repeat-like/Quinoprotein amine dehydrogenase"/>
    <property type="match status" value="3"/>
</dbReference>
<dbReference type="PANTHER" id="PTHR47197:SF3">
    <property type="entry name" value="DIHYDRO-HEME D1 DEHYDROGENASE"/>
    <property type="match status" value="1"/>
</dbReference>
<dbReference type="Proteomes" id="UP000501076">
    <property type="component" value="Plasmid pFDU301A"/>
</dbReference>
<dbReference type="InterPro" id="IPR051200">
    <property type="entry name" value="Host-pathogen_enzymatic-act"/>
</dbReference>
<dbReference type="AlphaFoldDB" id="A0A6M6E3U5"/>
<organism evidence="1 2">
    <name type="scientific">Priestia megaterium</name>
    <name type="common">Bacillus megaterium</name>
    <dbReference type="NCBI Taxonomy" id="1404"/>
    <lineage>
        <taxon>Bacteria</taxon>
        <taxon>Bacillati</taxon>
        <taxon>Bacillota</taxon>
        <taxon>Bacilli</taxon>
        <taxon>Bacillales</taxon>
        <taxon>Bacillaceae</taxon>
        <taxon>Priestia</taxon>
    </lineage>
</organism>
<dbReference type="InterPro" id="IPR015943">
    <property type="entry name" value="WD40/YVTN_repeat-like_dom_sf"/>
</dbReference>
<dbReference type="EMBL" id="CP045273">
    <property type="protein sequence ID" value="QJX80356.1"/>
    <property type="molecule type" value="Genomic_DNA"/>
</dbReference>
<reference evidence="1 2" key="1">
    <citation type="submission" date="2019-10" db="EMBL/GenBank/DDBJ databases">
        <title>Complete genome sequences for adaption low water activity.</title>
        <authorList>
            <person name="Zhao L."/>
            <person name="Zhong J."/>
        </authorList>
    </citation>
    <scope>NUCLEOTIDE SEQUENCE [LARGE SCALE GENOMIC DNA]</scope>
    <source>
        <strain evidence="1 2">FDU301</strain>
        <plasmid evidence="2">pfdu301a</plasmid>
    </source>
</reference>
<dbReference type="SUPFAM" id="SSF50969">
    <property type="entry name" value="YVTN repeat-like/Quinoprotein amine dehydrogenase"/>
    <property type="match status" value="1"/>
</dbReference>
<evidence type="ECO:0008006" key="3">
    <source>
        <dbReference type="Google" id="ProtNLM"/>
    </source>
</evidence>
<gene>
    <name evidence="1" type="ORF">FDZ14_30175</name>
</gene>